<evidence type="ECO:0000256" key="2">
    <source>
        <dbReference type="ARBA" id="ARBA00022777"/>
    </source>
</evidence>
<accession>A0A1M6WSY3</accession>
<evidence type="ECO:0000256" key="5">
    <source>
        <dbReference type="SAM" id="Phobius"/>
    </source>
</evidence>
<feature type="domain" description="Histidine kinase" evidence="7">
    <location>
        <begin position="566"/>
        <end position="654"/>
    </location>
</feature>
<evidence type="ECO:0000313" key="9">
    <source>
        <dbReference type="Proteomes" id="UP000184420"/>
    </source>
</evidence>
<reference evidence="8 9" key="1">
    <citation type="submission" date="2016-11" db="EMBL/GenBank/DDBJ databases">
        <authorList>
            <person name="Jaros S."/>
            <person name="Januszkiewicz K."/>
            <person name="Wedrychowicz H."/>
        </authorList>
    </citation>
    <scope>NUCLEOTIDE SEQUENCE [LARGE SCALE GENOMIC DNA]</scope>
    <source>
        <strain evidence="8 9">DSM 27406</strain>
    </source>
</reference>
<keyword evidence="5" id="KW-0812">Transmembrane</keyword>
<organism evidence="8 9">
    <name type="scientific">Chitinophaga jiangningensis</name>
    <dbReference type="NCBI Taxonomy" id="1419482"/>
    <lineage>
        <taxon>Bacteria</taxon>
        <taxon>Pseudomonadati</taxon>
        <taxon>Bacteroidota</taxon>
        <taxon>Chitinophagia</taxon>
        <taxon>Chitinophagales</taxon>
        <taxon>Chitinophagaceae</taxon>
        <taxon>Chitinophaga</taxon>
    </lineage>
</organism>
<dbReference type="Gene3D" id="1.20.5.1930">
    <property type="match status" value="1"/>
</dbReference>
<proteinExistence type="predicted"/>
<dbReference type="PROSITE" id="PS50109">
    <property type="entry name" value="HIS_KIN"/>
    <property type="match status" value="1"/>
</dbReference>
<dbReference type="EMBL" id="FRBL01000001">
    <property type="protein sequence ID" value="SHK96880.1"/>
    <property type="molecule type" value="Genomic_DNA"/>
</dbReference>
<dbReference type="CDD" id="cd16917">
    <property type="entry name" value="HATPase_UhpB-NarQ-NarX-like"/>
    <property type="match status" value="1"/>
</dbReference>
<protein>
    <submittedName>
        <fullName evidence="8">Histidine kinase-, DNA gyrase B-, and HSP90-like ATPase</fullName>
    </submittedName>
</protein>
<feature type="signal peptide" evidence="6">
    <location>
        <begin position="1"/>
        <end position="23"/>
    </location>
</feature>
<keyword evidence="2 8" id="KW-0418">Kinase</keyword>
<dbReference type="InterPro" id="IPR050482">
    <property type="entry name" value="Sensor_HK_TwoCompSys"/>
</dbReference>
<dbReference type="InterPro" id="IPR005467">
    <property type="entry name" value="His_kinase_dom"/>
</dbReference>
<dbReference type="GO" id="GO:0000155">
    <property type="term" value="F:phosphorelay sensor kinase activity"/>
    <property type="evidence" value="ECO:0007669"/>
    <property type="project" value="InterPro"/>
</dbReference>
<evidence type="ECO:0000256" key="6">
    <source>
        <dbReference type="SAM" id="SignalP"/>
    </source>
</evidence>
<evidence type="ECO:0000256" key="1">
    <source>
        <dbReference type="ARBA" id="ARBA00022679"/>
    </source>
</evidence>
<dbReference type="Gene3D" id="3.30.565.10">
    <property type="entry name" value="Histidine kinase-like ATPase, C-terminal domain"/>
    <property type="match status" value="1"/>
</dbReference>
<evidence type="ECO:0000256" key="3">
    <source>
        <dbReference type="ARBA" id="ARBA00023012"/>
    </source>
</evidence>
<keyword evidence="5" id="KW-1133">Transmembrane helix</keyword>
<dbReference type="STRING" id="1419482.SAMN05444266_101755"/>
<dbReference type="RefSeq" id="WP_073078118.1">
    <property type="nucleotide sequence ID" value="NZ_FRBL01000001.1"/>
</dbReference>
<dbReference type="Gene3D" id="1.25.40.10">
    <property type="entry name" value="Tetratricopeptide repeat domain"/>
    <property type="match status" value="2"/>
</dbReference>
<dbReference type="GO" id="GO:0046983">
    <property type="term" value="F:protein dimerization activity"/>
    <property type="evidence" value="ECO:0007669"/>
    <property type="project" value="InterPro"/>
</dbReference>
<dbReference type="InterPro" id="IPR003594">
    <property type="entry name" value="HATPase_dom"/>
</dbReference>
<dbReference type="InterPro" id="IPR011990">
    <property type="entry name" value="TPR-like_helical_dom_sf"/>
</dbReference>
<keyword evidence="1" id="KW-0808">Transferase</keyword>
<gene>
    <name evidence="8" type="ORF">SAMN05444266_101755</name>
</gene>
<keyword evidence="6" id="KW-0732">Signal</keyword>
<dbReference type="Pfam" id="PF07730">
    <property type="entry name" value="HisKA_3"/>
    <property type="match status" value="1"/>
</dbReference>
<dbReference type="SUPFAM" id="SSF55874">
    <property type="entry name" value="ATPase domain of HSP90 chaperone/DNA topoisomerase II/histidine kinase"/>
    <property type="match status" value="1"/>
</dbReference>
<evidence type="ECO:0000313" key="8">
    <source>
        <dbReference type="EMBL" id="SHK96880.1"/>
    </source>
</evidence>
<dbReference type="Pfam" id="PF13424">
    <property type="entry name" value="TPR_12"/>
    <property type="match status" value="1"/>
</dbReference>
<dbReference type="GO" id="GO:0016020">
    <property type="term" value="C:membrane"/>
    <property type="evidence" value="ECO:0007669"/>
    <property type="project" value="InterPro"/>
</dbReference>
<sequence length="659" mass="74385">MYRKLLLVIPALIVPLLMLTAAAQTLSRKDSLYQQLDKLPPNIDRVNTYLALGEALVPDSMQKAEKMMKDALALSIQLGYQKGVADFTMYYMYIQDLKGEYMQSLYLLQQAEKIYSQLKDTTNLMNVHNFMGNEFQQVGNFKAAADQYMATLELADIRGDSMQANKITINLSSVFILLGDYHKGLEYARKAHQFAEQRKHKRRMASALNCMGAALLHLKQHEQASQIFTQVIQLGRETGDSIFVLNGTINIASVLSCKGEHGKALQLFHQAEAITKLYPAPDKLISILLGIGNELFLSGKYAAAEEYINKSIAMSKLYLAGNELHQAYLVASDLKAATGKPAEALALRKQYEKLHDSLLGNTTRSSVQQLESRYATARNEKNLTEKKLQVATMNLELHRKNKWILYGMVSFILLMIPAIIYWLKMQHRHKLQLQQLQTMEAERTVQVLEAMMQGEERERTRLSKDLHDGVGGLLSAVKLHFSALRHERPYLKEDPGFLHAMGILDDAVVEVRKTAHNLMPEILSRVGLSEALGFYCRNVSHSRKLLITYESTGQVRRYNASFELSVYRIVQELINNIIKHSRATAALVQLMQEEHTLSIQVEDNGIGFQHQPELHQGMGLRNLHTRIKALNGNLDIDASAGRGTTAYIAFNIIPMQLAK</sequence>
<evidence type="ECO:0000256" key="4">
    <source>
        <dbReference type="SAM" id="Coils"/>
    </source>
</evidence>
<keyword evidence="3" id="KW-0902">Two-component regulatory system</keyword>
<evidence type="ECO:0000259" key="7">
    <source>
        <dbReference type="PROSITE" id="PS50109"/>
    </source>
</evidence>
<name>A0A1M6WSY3_9BACT</name>
<feature type="transmembrane region" description="Helical" evidence="5">
    <location>
        <begin position="403"/>
        <end position="423"/>
    </location>
</feature>
<dbReference type="AlphaFoldDB" id="A0A1M6WSY3"/>
<dbReference type="PANTHER" id="PTHR24421">
    <property type="entry name" value="NITRATE/NITRITE SENSOR PROTEIN NARX-RELATED"/>
    <property type="match status" value="1"/>
</dbReference>
<dbReference type="InterPro" id="IPR036890">
    <property type="entry name" value="HATPase_C_sf"/>
</dbReference>
<dbReference type="SUPFAM" id="SSF48452">
    <property type="entry name" value="TPR-like"/>
    <property type="match status" value="2"/>
</dbReference>
<dbReference type="SMART" id="SM00028">
    <property type="entry name" value="TPR"/>
    <property type="match status" value="5"/>
</dbReference>
<dbReference type="Proteomes" id="UP000184420">
    <property type="component" value="Unassembled WGS sequence"/>
</dbReference>
<feature type="chain" id="PRO_5011980089" evidence="6">
    <location>
        <begin position="24"/>
        <end position="659"/>
    </location>
</feature>
<dbReference type="InterPro" id="IPR019734">
    <property type="entry name" value="TPR_rpt"/>
</dbReference>
<keyword evidence="5" id="KW-0472">Membrane</keyword>
<feature type="coiled-coil region" evidence="4">
    <location>
        <begin position="438"/>
        <end position="465"/>
    </location>
</feature>
<dbReference type="InterPro" id="IPR011712">
    <property type="entry name" value="Sig_transdc_His_kin_sub3_dim/P"/>
</dbReference>
<keyword evidence="9" id="KW-1185">Reference proteome</keyword>
<keyword evidence="4" id="KW-0175">Coiled coil</keyword>
<dbReference type="Pfam" id="PF02518">
    <property type="entry name" value="HATPase_c"/>
    <property type="match status" value="1"/>
</dbReference>